<name>A0A8C3AXX8_CYCLU</name>
<evidence type="ECO:0000256" key="3">
    <source>
        <dbReference type="ARBA" id="ARBA00009859"/>
    </source>
</evidence>
<protein>
    <recommendedName>
        <fullName evidence="4">Dynein regulatory complex subunit 4</fullName>
    </recommendedName>
    <alternativeName>
        <fullName evidence="12">Growth arrest-specific protein 8</fullName>
    </alternativeName>
</protein>
<sequence length="431" mass="50418">QPPKSKGSSKKPAKVKTPTLIDGFTKEELSKEQMEEHIVRLREELDREKEERNYFQLERDKIHTFWEITDSKLEEVKAEKKNFDTDIEEDEGRHQVEVKVYKQKMKHLLCEHQNTISELKADGLVHTQAVQEEQNKLETVLHKDMRAVMVDMQELDNENLVKELELVLTSLKIEVQAKYEKKMELLVQELDNIMKNVTCEIEDQWNSHINTLIEDHKKAFMEVDALFIVLTFRDISDAQKEGMHTKQKEKDLVCLLQENKYLTELLSKVKEENADIERKMKYFDVIEKVKQKKLDELKCDYKTLEQKLCKVLLHLERDELEKTFTQNIQQVQDEGDWKSMQLERRLEGLIDSLEKTQAQLLSVLSASNMDQTALQGVTNKIETNLDSSNYSIKNLEYKKAQLSQARKDLLLTYEAKQRALGACGGALFKAI</sequence>
<evidence type="ECO:0000256" key="6">
    <source>
        <dbReference type="ARBA" id="ARBA00022701"/>
    </source>
</evidence>
<dbReference type="GO" id="GO:0005794">
    <property type="term" value="C:Golgi apparatus"/>
    <property type="evidence" value="ECO:0007669"/>
    <property type="project" value="TreeGrafter"/>
</dbReference>
<dbReference type="Pfam" id="PF13851">
    <property type="entry name" value="GAS"/>
    <property type="match status" value="1"/>
</dbReference>
<dbReference type="GO" id="GO:0005874">
    <property type="term" value="C:microtubule"/>
    <property type="evidence" value="ECO:0007669"/>
    <property type="project" value="UniProtKB-KW"/>
</dbReference>
<keyword evidence="8 13" id="KW-0175">Coiled coil</keyword>
<evidence type="ECO:0000256" key="13">
    <source>
        <dbReference type="SAM" id="Coils"/>
    </source>
</evidence>
<keyword evidence="16" id="KW-1185">Reference proteome</keyword>
<proteinExistence type="inferred from homology"/>
<keyword evidence="6" id="KW-0493">Microtubule</keyword>
<evidence type="ECO:0000256" key="1">
    <source>
        <dbReference type="ARBA" id="ARBA00004230"/>
    </source>
</evidence>
<keyword evidence="10" id="KW-0206">Cytoskeleton</keyword>
<feature type="domain" description="Growth arrest-specific protein 8" evidence="14">
    <location>
        <begin position="238"/>
        <end position="395"/>
    </location>
</feature>
<evidence type="ECO:0000256" key="11">
    <source>
        <dbReference type="ARBA" id="ARBA00023273"/>
    </source>
</evidence>
<reference evidence="15" key="1">
    <citation type="submission" date="2025-08" db="UniProtKB">
        <authorList>
            <consortium name="Ensembl"/>
        </authorList>
    </citation>
    <scope>IDENTIFICATION</scope>
</reference>
<comment type="subcellular location">
    <subcellularLocation>
        <location evidence="1">Cell projection</location>
        <location evidence="1">Cilium</location>
        <location evidence="1">Flagellum</location>
    </subcellularLocation>
    <subcellularLocation>
        <location evidence="2">Cytoplasm</location>
        <location evidence="2">Cytoskeleton</location>
    </subcellularLocation>
</comment>
<dbReference type="GO" id="GO:0008017">
    <property type="term" value="F:microtubule binding"/>
    <property type="evidence" value="ECO:0007669"/>
    <property type="project" value="InterPro"/>
</dbReference>
<evidence type="ECO:0000256" key="5">
    <source>
        <dbReference type="ARBA" id="ARBA00022490"/>
    </source>
</evidence>
<dbReference type="PANTHER" id="PTHR31543">
    <property type="entry name" value="DYNEIN REGULATORY COMPLEX SUBUNIT 4"/>
    <property type="match status" value="1"/>
</dbReference>
<evidence type="ECO:0000313" key="16">
    <source>
        <dbReference type="Proteomes" id="UP000694565"/>
    </source>
</evidence>
<dbReference type="AlphaFoldDB" id="A0A8C3AXX8"/>
<evidence type="ECO:0000256" key="2">
    <source>
        <dbReference type="ARBA" id="ARBA00004245"/>
    </source>
</evidence>
<dbReference type="GO" id="GO:0031514">
    <property type="term" value="C:motile cilium"/>
    <property type="evidence" value="ECO:0007669"/>
    <property type="project" value="UniProtKB-SubCell"/>
</dbReference>
<dbReference type="GeneTree" id="ENSGT00390000009477"/>
<comment type="similarity">
    <text evidence="3">Belongs to the DRC4 family.</text>
</comment>
<reference evidence="15" key="2">
    <citation type="submission" date="2025-09" db="UniProtKB">
        <authorList>
            <consortium name="Ensembl"/>
        </authorList>
    </citation>
    <scope>IDENTIFICATION</scope>
</reference>
<feature type="coiled-coil region" evidence="13">
    <location>
        <begin position="259"/>
        <end position="307"/>
    </location>
</feature>
<keyword evidence="9" id="KW-0969">Cilium</keyword>
<evidence type="ECO:0000256" key="8">
    <source>
        <dbReference type="ARBA" id="ARBA00023054"/>
    </source>
</evidence>
<dbReference type="Ensembl" id="ENSCLMT00005050938.1">
    <property type="protein sequence ID" value="ENSCLMP00005049286.1"/>
    <property type="gene ID" value="ENSCLMG00005022479.1"/>
</dbReference>
<evidence type="ECO:0000256" key="7">
    <source>
        <dbReference type="ARBA" id="ARBA00022846"/>
    </source>
</evidence>
<accession>A0A8C3AXX8</accession>
<dbReference type="GO" id="GO:0031267">
    <property type="term" value="F:small GTPase binding"/>
    <property type="evidence" value="ECO:0007669"/>
    <property type="project" value="InterPro"/>
</dbReference>
<organism evidence="15 16">
    <name type="scientific">Cyclopterus lumpus</name>
    <name type="common">Lumpsucker</name>
    <dbReference type="NCBI Taxonomy" id="8103"/>
    <lineage>
        <taxon>Eukaryota</taxon>
        <taxon>Metazoa</taxon>
        <taxon>Chordata</taxon>
        <taxon>Craniata</taxon>
        <taxon>Vertebrata</taxon>
        <taxon>Euteleostomi</taxon>
        <taxon>Actinopterygii</taxon>
        <taxon>Neopterygii</taxon>
        <taxon>Teleostei</taxon>
        <taxon>Neoteleostei</taxon>
        <taxon>Acanthomorphata</taxon>
        <taxon>Eupercaria</taxon>
        <taxon>Perciformes</taxon>
        <taxon>Cottioidei</taxon>
        <taxon>Cottales</taxon>
        <taxon>Cyclopteridae</taxon>
        <taxon>Cyclopterus</taxon>
    </lineage>
</organism>
<evidence type="ECO:0000256" key="12">
    <source>
        <dbReference type="ARBA" id="ARBA00031568"/>
    </source>
</evidence>
<evidence type="ECO:0000256" key="9">
    <source>
        <dbReference type="ARBA" id="ARBA00023069"/>
    </source>
</evidence>
<dbReference type="InterPro" id="IPR039308">
    <property type="entry name" value="GAS8"/>
</dbReference>
<keyword evidence="7" id="KW-0282">Flagellum</keyword>
<dbReference type="InterPro" id="IPR025593">
    <property type="entry name" value="GAS8_dom"/>
</dbReference>
<evidence type="ECO:0000256" key="4">
    <source>
        <dbReference type="ARBA" id="ARBA00021301"/>
    </source>
</evidence>
<dbReference type="GO" id="GO:0030317">
    <property type="term" value="P:flagellated sperm motility"/>
    <property type="evidence" value="ECO:0007669"/>
    <property type="project" value="TreeGrafter"/>
</dbReference>
<evidence type="ECO:0000313" key="15">
    <source>
        <dbReference type="Ensembl" id="ENSCLMP00005049286.1"/>
    </source>
</evidence>
<feature type="coiled-coil region" evidence="13">
    <location>
        <begin position="24"/>
        <end position="93"/>
    </location>
</feature>
<dbReference type="PANTHER" id="PTHR31543:SF0">
    <property type="entry name" value="DYNEIN REGULATORY COMPLEX SUBUNIT 4"/>
    <property type="match status" value="1"/>
</dbReference>
<evidence type="ECO:0000256" key="10">
    <source>
        <dbReference type="ARBA" id="ARBA00023212"/>
    </source>
</evidence>
<keyword evidence="11" id="KW-0966">Cell projection</keyword>
<keyword evidence="5" id="KW-0963">Cytoplasm</keyword>
<dbReference type="Proteomes" id="UP000694565">
    <property type="component" value="Unplaced"/>
</dbReference>
<evidence type="ECO:0000259" key="14">
    <source>
        <dbReference type="Pfam" id="PF13851"/>
    </source>
</evidence>